<accession>A0A383ADM5</accession>
<dbReference type="EMBL" id="UINC01191370">
    <property type="protein sequence ID" value="SVE05986.1"/>
    <property type="molecule type" value="Genomic_DNA"/>
</dbReference>
<name>A0A383ADM5_9ZZZZ</name>
<reference evidence="2" key="1">
    <citation type="submission" date="2018-05" db="EMBL/GenBank/DDBJ databases">
        <authorList>
            <person name="Lanie J.A."/>
            <person name="Ng W.-L."/>
            <person name="Kazmierczak K.M."/>
            <person name="Andrzejewski T.M."/>
            <person name="Davidsen T.M."/>
            <person name="Wayne K.J."/>
            <person name="Tettelin H."/>
            <person name="Glass J.I."/>
            <person name="Rusch D."/>
            <person name="Podicherti R."/>
            <person name="Tsui H.-C.T."/>
            <person name="Winkler M.E."/>
        </authorList>
    </citation>
    <scope>NUCLEOTIDE SEQUENCE</scope>
</reference>
<evidence type="ECO:0000313" key="2">
    <source>
        <dbReference type="EMBL" id="SVE05986.1"/>
    </source>
</evidence>
<feature type="transmembrane region" description="Helical" evidence="1">
    <location>
        <begin position="88"/>
        <end position="112"/>
    </location>
</feature>
<dbReference type="AlphaFoldDB" id="A0A383ADM5"/>
<feature type="non-terminal residue" evidence="2">
    <location>
        <position position="252"/>
    </location>
</feature>
<organism evidence="2">
    <name type="scientific">marine metagenome</name>
    <dbReference type="NCBI Taxonomy" id="408172"/>
    <lineage>
        <taxon>unclassified sequences</taxon>
        <taxon>metagenomes</taxon>
        <taxon>ecological metagenomes</taxon>
    </lineage>
</organism>
<proteinExistence type="predicted"/>
<keyword evidence="1" id="KW-0812">Transmembrane</keyword>
<sequence length="252" mass="30153">STASVAHNFVLESANLFYPRIDWRMEFSGITGMEFTLYQYFTSLFFYLVPTYFDWPGKIISLLFSLMLLRDMILAYKSIPPVYIFSCYFLITEVLLLSSRFMPEIFALFFAYKGWRSFESKNYLASLIFYSLGVLCRPYLVFLCLPLLWEFIENLFKNHKVDFKTLGIGITILIVLYLWYLNWSEYLRLNFGISDRFYGGNFMNFFHHLVNVKNYLIFFKVFQNNYVNLILIPFFLIGIYNYFNLKKTIILL</sequence>
<feature type="transmembrane region" description="Helical" evidence="1">
    <location>
        <begin position="161"/>
        <end position="180"/>
    </location>
</feature>
<feature type="transmembrane region" description="Helical" evidence="1">
    <location>
        <begin position="226"/>
        <end position="243"/>
    </location>
</feature>
<gene>
    <name evidence="2" type="ORF">METZ01_LOCUS458840</name>
</gene>
<evidence type="ECO:0008006" key="3">
    <source>
        <dbReference type="Google" id="ProtNLM"/>
    </source>
</evidence>
<feature type="non-terminal residue" evidence="2">
    <location>
        <position position="1"/>
    </location>
</feature>
<keyword evidence="1" id="KW-1133">Transmembrane helix</keyword>
<keyword evidence="1" id="KW-0472">Membrane</keyword>
<protein>
    <recommendedName>
        <fullName evidence="3">Glycosyltransferase RgtA/B/C/D-like domain-containing protein</fullName>
    </recommendedName>
</protein>
<evidence type="ECO:0000256" key="1">
    <source>
        <dbReference type="SAM" id="Phobius"/>
    </source>
</evidence>
<feature type="transmembrane region" description="Helical" evidence="1">
    <location>
        <begin position="124"/>
        <end position="149"/>
    </location>
</feature>